<comment type="catalytic activity">
    <reaction evidence="20">
        <text>Preferential cleavage: (Ac)2-L-Lys-D-Ala-|-D-Ala. Also transpeptidation of peptidyl-alanyl moieties that are N-acyl substituents of D-alanine.</text>
        <dbReference type="EC" id="3.4.16.4"/>
    </reaction>
</comment>
<dbReference type="Gene3D" id="3.40.710.10">
    <property type="entry name" value="DD-peptidase/beta-lactamase superfamily"/>
    <property type="match status" value="1"/>
</dbReference>
<evidence type="ECO:0000256" key="12">
    <source>
        <dbReference type="ARBA" id="ARBA00022960"/>
    </source>
</evidence>
<dbReference type="GO" id="GO:0008658">
    <property type="term" value="F:penicillin binding"/>
    <property type="evidence" value="ECO:0007669"/>
    <property type="project" value="InterPro"/>
</dbReference>
<dbReference type="GO" id="GO:0005886">
    <property type="term" value="C:plasma membrane"/>
    <property type="evidence" value="ECO:0007669"/>
    <property type="project" value="UniProtKB-SubCell"/>
</dbReference>
<dbReference type="GO" id="GO:0071555">
    <property type="term" value="P:cell wall organization"/>
    <property type="evidence" value="ECO:0007669"/>
    <property type="project" value="UniProtKB-KW"/>
</dbReference>
<evidence type="ECO:0000256" key="1">
    <source>
        <dbReference type="ARBA" id="ARBA00002624"/>
    </source>
</evidence>
<dbReference type="InterPro" id="IPR012338">
    <property type="entry name" value="Beta-lactam/transpept-like"/>
</dbReference>
<dbReference type="InterPro" id="IPR001460">
    <property type="entry name" value="PCN-bd_Tpept"/>
</dbReference>
<evidence type="ECO:0000259" key="24">
    <source>
        <dbReference type="Pfam" id="PF00905"/>
    </source>
</evidence>
<evidence type="ECO:0000313" key="26">
    <source>
        <dbReference type="EMBL" id="BED92901.1"/>
    </source>
</evidence>
<keyword evidence="13" id="KW-0735">Signal-anchor</keyword>
<keyword evidence="9" id="KW-0808">Transferase</keyword>
<gene>
    <name evidence="26" type="ORF">RsTaC01_0806</name>
</gene>
<dbReference type="GO" id="GO:0009252">
    <property type="term" value="P:peptidoglycan biosynthetic process"/>
    <property type="evidence" value="ECO:0007669"/>
    <property type="project" value="UniProtKB-KW"/>
</dbReference>
<dbReference type="GO" id="GO:0046677">
    <property type="term" value="P:response to antibiotic"/>
    <property type="evidence" value="ECO:0007669"/>
    <property type="project" value="UniProtKB-KW"/>
</dbReference>
<keyword evidence="5" id="KW-1003">Cell membrane</keyword>
<evidence type="ECO:0000256" key="7">
    <source>
        <dbReference type="ARBA" id="ARBA00022670"/>
    </source>
</evidence>
<dbReference type="GO" id="GO:0008955">
    <property type="term" value="F:peptidoglycan glycosyltransferase activity"/>
    <property type="evidence" value="ECO:0007669"/>
    <property type="project" value="UniProtKB-EC"/>
</dbReference>
<protein>
    <recommendedName>
        <fullName evidence="4">Penicillin-binding protein 1A</fullName>
        <ecNumber evidence="21">2.4.99.28</ecNumber>
        <ecNumber evidence="3">3.4.16.4</ecNumber>
    </recommendedName>
</protein>
<evidence type="ECO:0000256" key="4">
    <source>
        <dbReference type="ARBA" id="ARBA00018638"/>
    </source>
</evidence>
<evidence type="ECO:0000256" key="5">
    <source>
        <dbReference type="ARBA" id="ARBA00022475"/>
    </source>
</evidence>
<keyword evidence="6" id="KW-0121">Carboxypeptidase</keyword>
<dbReference type="GO" id="GO:0009002">
    <property type="term" value="F:serine-type D-Ala-D-Ala carboxypeptidase activity"/>
    <property type="evidence" value="ECO:0007669"/>
    <property type="project" value="UniProtKB-EC"/>
</dbReference>
<dbReference type="GO" id="GO:0006508">
    <property type="term" value="P:proteolysis"/>
    <property type="evidence" value="ECO:0007669"/>
    <property type="project" value="UniProtKB-KW"/>
</dbReference>
<keyword evidence="16 23" id="KW-0472">Membrane</keyword>
<dbReference type="GO" id="GO:0008360">
    <property type="term" value="P:regulation of cell shape"/>
    <property type="evidence" value="ECO:0007669"/>
    <property type="project" value="UniProtKB-KW"/>
</dbReference>
<dbReference type="Gene3D" id="1.10.3810.10">
    <property type="entry name" value="Biosynthetic peptidoglycan transglycosylase-like"/>
    <property type="match status" value="1"/>
</dbReference>
<feature type="domain" description="Glycosyl transferase family 51" evidence="25">
    <location>
        <begin position="87"/>
        <end position="259"/>
    </location>
</feature>
<evidence type="ECO:0000256" key="13">
    <source>
        <dbReference type="ARBA" id="ARBA00022968"/>
    </source>
</evidence>
<evidence type="ECO:0000256" key="2">
    <source>
        <dbReference type="ARBA" id="ARBA00004401"/>
    </source>
</evidence>
<dbReference type="InterPro" id="IPR036950">
    <property type="entry name" value="PBP_transglycosylase"/>
</dbReference>
<keyword evidence="10 23" id="KW-0812">Transmembrane</keyword>
<evidence type="ECO:0000256" key="17">
    <source>
        <dbReference type="ARBA" id="ARBA00023251"/>
    </source>
</evidence>
<comment type="function">
    <text evidence="1">Cell wall formation. Synthesis of cross-linked peptidoglycan from the lipid intermediates. The enzyme has a penicillin-insensitive transglycosylase N-terminal domain (formation of linear glycan strands) and a penicillin-sensitive transpeptidase C-terminal domain (cross-linking of the peptide subunits).</text>
</comment>
<evidence type="ECO:0000256" key="11">
    <source>
        <dbReference type="ARBA" id="ARBA00022801"/>
    </source>
</evidence>
<dbReference type="InterPro" id="IPR023346">
    <property type="entry name" value="Lysozyme-like_dom_sf"/>
</dbReference>
<evidence type="ECO:0000256" key="9">
    <source>
        <dbReference type="ARBA" id="ARBA00022679"/>
    </source>
</evidence>
<evidence type="ECO:0000256" key="21">
    <source>
        <dbReference type="ARBA" id="ARBA00044770"/>
    </source>
</evidence>
<keyword evidence="19" id="KW-0961">Cell wall biogenesis/degradation</keyword>
<evidence type="ECO:0000256" key="3">
    <source>
        <dbReference type="ARBA" id="ARBA00012448"/>
    </source>
</evidence>
<dbReference type="SUPFAM" id="SSF56601">
    <property type="entry name" value="beta-lactamase/transpeptidase-like"/>
    <property type="match status" value="1"/>
</dbReference>
<sequence length="742" mass="84561">MKKKVDINKYSSSAKYKKKKILNIFVKILLTFGKTFLTIILLCFFSGIFILIYIKHYITSSSDDSFLLDINNSKLSLTSFIYVDNQEYQKIYSVENRIWVDFKEIPKYMKDAIISIEDKRFYNHAGVDFFRTTGAVLSLMTGKPLYGGSTLTQQCVKNVTGDSKLSLTRKLRESFRALKLEETHSKDEILELYLNIVNFGAGSRGAETAANIYFDKNIKNCSLLECATIASITQNPTAYNPLNHPEKNKKRRELILSEMLIQEKITKQEYIQAIGESENIKLSSKNNNFKDNNLSNEVRNWYIETMLKDIVKDLCEKYNIGKESAENILYRQGLKIYCSMDKNAQNIVEKNVKNSLLDPKLELGYILMDFNGRILAILGSRKEKTGNLLYDRANQARRQPGSTIKPLSAYTLALDIGLYNYSSIISDKPLILETDGVTREWPLNWYSGYRGNVILQWALEKSANAPVAQIINKLGTKRSYDFLTNKLKFYSLDRNDSTSLSALATGGTHVGVTVREMTAAFQIFGNSGRYYKPYTYDYITDRNNKIILDNRTNIPEQVINPQTATVMNKLLKNVVTGPEGTGKLANINDWNIIGKTGTTTDDFDSWFLGMSPYAVSGIWVGYDEPRRIKEISAAIKIWKSIMEEYLKNKSKIDYNYDNKVKENLYCRSTGLLANPSCPSKATGYYSNSNVPHECNLHGYTRFTNGVIKENIIEDNKIENDSIENNAQIDDIDTDETLRETSD</sequence>
<evidence type="ECO:0000256" key="18">
    <source>
        <dbReference type="ARBA" id="ARBA00023268"/>
    </source>
</evidence>
<keyword evidence="8" id="KW-0328">Glycosyltransferase</keyword>
<evidence type="ECO:0000256" key="22">
    <source>
        <dbReference type="ARBA" id="ARBA00049902"/>
    </source>
</evidence>
<proteinExistence type="predicted"/>
<evidence type="ECO:0000256" key="14">
    <source>
        <dbReference type="ARBA" id="ARBA00022984"/>
    </source>
</evidence>
<accession>A0AA48I026</accession>
<organism evidence="26">
    <name type="scientific">Candidatus Paraimprobicoccus trichonymphae</name>
    <dbReference type="NCBI Taxonomy" id="3033793"/>
    <lineage>
        <taxon>Bacteria</taxon>
        <taxon>Bacillati</taxon>
        <taxon>Bacillota</taxon>
        <taxon>Clostridia</taxon>
        <taxon>Candidatus Paraimprobicoccus</taxon>
    </lineage>
</organism>
<dbReference type="AlphaFoldDB" id="A0AA48I026"/>
<evidence type="ECO:0000256" key="16">
    <source>
        <dbReference type="ARBA" id="ARBA00023136"/>
    </source>
</evidence>
<dbReference type="Pfam" id="PF00905">
    <property type="entry name" value="Transpeptidase"/>
    <property type="match status" value="1"/>
</dbReference>
<evidence type="ECO:0000256" key="19">
    <source>
        <dbReference type="ARBA" id="ARBA00023316"/>
    </source>
</evidence>
<evidence type="ECO:0000256" key="6">
    <source>
        <dbReference type="ARBA" id="ARBA00022645"/>
    </source>
</evidence>
<evidence type="ECO:0000256" key="23">
    <source>
        <dbReference type="SAM" id="Phobius"/>
    </source>
</evidence>
<name>A0AA48I026_9FIRM</name>
<dbReference type="PANTHER" id="PTHR32282:SF11">
    <property type="entry name" value="PENICILLIN-BINDING PROTEIN 1B"/>
    <property type="match status" value="1"/>
</dbReference>
<dbReference type="EC" id="3.4.16.4" evidence="3"/>
<dbReference type="KEGG" id="ptrh:RsTaC01_0806"/>
<dbReference type="GO" id="GO:0030288">
    <property type="term" value="C:outer membrane-bounded periplasmic space"/>
    <property type="evidence" value="ECO:0007669"/>
    <property type="project" value="TreeGrafter"/>
</dbReference>
<keyword evidence="11" id="KW-0378">Hydrolase</keyword>
<dbReference type="InterPro" id="IPR001264">
    <property type="entry name" value="Glyco_trans_51"/>
</dbReference>
<dbReference type="Proteomes" id="UP001335720">
    <property type="component" value="Chromosome"/>
</dbReference>
<dbReference type="EC" id="2.4.99.28" evidence="21"/>
<keyword evidence="12" id="KW-0133">Cell shape</keyword>
<feature type="transmembrane region" description="Helical" evidence="23">
    <location>
        <begin position="21"/>
        <end position="54"/>
    </location>
</feature>
<evidence type="ECO:0000259" key="25">
    <source>
        <dbReference type="Pfam" id="PF00912"/>
    </source>
</evidence>
<keyword evidence="7" id="KW-0645">Protease</keyword>
<evidence type="ECO:0000256" key="8">
    <source>
        <dbReference type="ARBA" id="ARBA00022676"/>
    </source>
</evidence>
<comment type="catalytic activity">
    <reaction evidence="22">
        <text>[GlcNAc-(1-&gt;4)-Mur2Ac(oyl-L-Ala-gamma-D-Glu-L-Lys-D-Ala-D-Ala)](n)-di-trans,octa-cis-undecaprenyl diphosphate + beta-D-GlcNAc-(1-&gt;4)-Mur2Ac(oyl-L-Ala-gamma-D-Glu-L-Lys-D-Ala-D-Ala)-di-trans,octa-cis-undecaprenyl diphosphate = [GlcNAc-(1-&gt;4)-Mur2Ac(oyl-L-Ala-gamma-D-Glu-L-Lys-D-Ala-D-Ala)](n+1)-di-trans,octa-cis-undecaprenyl diphosphate + di-trans,octa-cis-undecaprenyl diphosphate + H(+)</text>
        <dbReference type="Rhea" id="RHEA:23708"/>
        <dbReference type="Rhea" id="RHEA-COMP:9602"/>
        <dbReference type="Rhea" id="RHEA-COMP:9603"/>
        <dbReference type="ChEBI" id="CHEBI:15378"/>
        <dbReference type="ChEBI" id="CHEBI:58405"/>
        <dbReference type="ChEBI" id="CHEBI:60033"/>
        <dbReference type="ChEBI" id="CHEBI:78435"/>
        <dbReference type="EC" id="2.4.99.28"/>
    </reaction>
</comment>
<evidence type="ECO:0000256" key="20">
    <source>
        <dbReference type="ARBA" id="ARBA00034000"/>
    </source>
</evidence>
<comment type="subcellular location">
    <subcellularLocation>
        <location evidence="2">Cell membrane</location>
        <topology evidence="2">Single-pass type II membrane protein</topology>
    </subcellularLocation>
</comment>
<dbReference type="Pfam" id="PF00912">
    <property type="entry name" value="Transgly"/>
    <property type="match status" value="1"/>
</dbReference>
<evidence type="ECO:0000256" key="10">
    <source>
        <dbReference type="ARBA" id="ARBA00022692"/>
    </source>
</evidence>
<evidence type="ECO:0000256" key="15">
    <source>
        <dbReference type="ARBA" id="ARBA00022989"/>
    </source>
</evidence>
<keyword evidence="15 23" id="KW-1133">Transmembrane helix</keyword>
<keyword evidence="14" id="KW-0573">Peptidoglycan synthesis</keyword>
<dbReference type="InterPro" id="IPR050396">
    <property type="entry name" value="Glycosyltr_51/Transpeptidase"/>
</dbReference>
<feature type="domain" description="Penicillin-binding protein transpeptidase" evidence="24">
    <location>
        <begin position="371"/>
        <end position="613"/>
    </location>
</feature>
<keyword evidence="18" id="KW-0511">Multifunctional enzyme</keyword>
<keyword evidence="17" id="KW-0046">Antibiotic resistance</keyword>
<dbReference type="SUPFAM" id="SSF53955">
    <property type="entry name" value="Lysozyme-like"/>
    <property type="match status" value="1"/>
</dbReference>
<reference evidence="26" key="1">
    <citation type="journal article" date="2023" name="ISME J.">
        <title>Emergence of putative energy parasites within Clostridia revealed by genome analysis of a novel endosymbiotic clade.</title>
        <authorList>
            <person name="Takahashi K."/>
            <person name="Kuwahara H."/>
            <person name="Horikawa Y."/>
            <person name="Izawa K."/>
            <person name="Kato D."/>
            <person name="Inagaki T."/>
            <person name="Yuki M."/>
            <person name="Ohkuma M."/>
            <person name="Hongoh Y."/>
        </authorList>
    </citation>
    <scope>NUCLEOTIDE SEQUENCE</scope>
    <source>
        <strain evidence="26">RsTa-C01</strain>
    </source>
</reference>
<dbReference type="PANTHER" id="PTHR32282">
    <property type="entry name" value="BINDING PROTEIN TRANSPEPTIDASE, PUTATIVE-RELATED"/>
    <property type="match status" value="1"/>
</dbReference>
<dbReference type="EMBL" id="AP027925">
    <property type="protein sequence ID" value="BED92901.1"/>
    <property type="molecule type" value="Genomic_DNA"/>
</dbReference>